<dbReference type="Proteomes" id="UP000814074">
    <property type="component" value="Unassembled WGS sequence"/>
</dbReference>
<dbReference type="RefSeq" id="WP_144401832.1">
    <property type="nucleotide sequence ID" value="NZ_BQIH01000009.1"/>
</dbReference>
<dbReference type="EMBL" id="WKDU01000041">
    <property type="protein sequence ID" value="MCF5155836.1"/>
    <property type="molecule type" value="Genomic_DNA"/>
</dbReference>
<feature type="region of interest" description="Disordered" evidence="1">
    <location>
        <begin position="14"/>
        <end position="61"/>
    </location>
</feature>
<reference evidence="2 3" key="1">
    <citation type="submission" date="2019-11" db="EMBL/GenBank/DDBJ databases">
        <title>Epiphytic Pseudomonas syringae from cherry orchards.</title>
        <authorList>
            <person name="Hulin M.T."/>
        </authorList>
    </citation>
    <scope>NUCLEOTIDE SEQUENCE [LARGE SCALE GENOMIC DNA]</scope>
    <source>
        <strain evidence="2 3">PA-6-3B</strain>
    </source>
</reference>
<evidence type="ECO:0000313" key="3">
    <source>
        <dbReference type="Proteomes" id="UP000814074"/>
    </source>
</evidence>
<organism evidence="2 3">
    <name type="scientific">Pseudomonas lactis</name>
    <dbReference type="NCBI Taxonomy" id="1615674"/>
    <lineage>
        <taxon>Bacteria</taxon>
        <taxon>Pseudomonadati</taxon>
        <taxon>Pseudomonadota</taxon>
        <taxon>Gammaproteobacteria</taxon>
        <taxon>Pseudomonadales</taxon>
        <taxon>Pseudomonadaceae</taxon>
        <taxon>Pseudomonas</taxon>
    </lineage>
</organism>
<evidence type="ECO:0000313" key="2">
    <source>
        <dbReference type="EMBL" id="MCF5155836.1"/>
    </source>
</evidence>
<keyword evidence="3" id="KW-1185">Reference proteome</keyword>
<evidence type="ECO:0008006" key="4">
    <source>
        <dbReference type="Google" id="ProtNLM"/>
    </source>
</evidence>
<protein>
    <recommendedName>
        <fullName evidence="4">Type III secretion effector protein</fullName>
    </recommendedName>
</protein>
<accession>A0ABS9FWT1</accession>
<proteinExistence type="predicted"/>
<name>A0ABS9FWT1_9PSED</name>
<comment type="caution">
    <text evidence="2">The sequence shown here is derived from an EMBL/GenBank/DDBJ whole genome shotgun (WGS) entry which is preliminary data.</text>
</comment>
<evidence type="ECO:0000256" key="1">
    <source>
        <dbReference type="SAM" id="MobiDB-lite"/>
    </source>
</evidence>
<gene>
    <name evidence="2" type="ORF">GIW47_24860</name>
</gene>
<sequence length="61" mass="6390">MIIGNSFDSFSYNIQQGLKDNQPRANPAPTSSPIDSTPQGQGTQPKPKNSGMTSLGGGRVL</sequence>
<feature type="compositionally biased region" description="Polar residues" evidence="1">
    <location>
        <begin position="28"/>
        <end position="53"/>
    </location>
</feature>